<evidence type="ECO:0000313" key="2">
    <source>
        <dbReference type="EMBL" id="RZU62667.1"/>
    </source>
</evidence>
<dbReference type="PANTHER" id="PTHR11895:SF67">
    <property type="entry name" value="AMIDASE DOMAIN-CONTAINING PROTEIN"/>
    <property type="match status" value="1"/>
</dbReference>
<dbReference type="Pfam" id="PF01425">
    <property type="entry name" value="Amidase"/>
    <property type="match status" value="1"/>
</dbReference>
<dbReference type="InterPro" id="IPR023631">
    <property type="entry name" value="Amidase_dom"/>
</dbReference>
<dbReference type="InterPro" id="IPR020556">
    <property type="entry name" value="Amidase_CS"/>
</dbReference>
<comment type="caution">
    <text evidence="2">The sequence shown here is derived from an EMBL/GenBank/DDBJ whole genome shotgun (WGS) entry which is preliminary data.</text>
</comment>
<dbReference type="InterPro" id="IPR036928">
    <property type="entry name" value="AS_sf"/>
</dbReference>
<protein>
    <submittedName>
        <fullName evidence="2">Mandelamide amidase</fullName>
    </submittedName>
</protein>
<gene>
    <name evidence="2" type="ORF">EV380_2266</name>
</gene>
<proteinExistence type="predicted"/>
<dbReference type="GO" id="GO:0003824">
    <property type="term" value="F:catalytic activity"/>
    <property type="evidence" value="ECO:0007669"/>
    <property type="project" value="InterPro"/>
</dbReference>
<evidence type="ECO:0000313" key="3">
    <source>
        <dbReference type="Proteomes" id="UP000292685"/>
    </source>
</evidence>
<dbReference type="SUPFAM" id="SSF75304">
    <property type="entry name" value="Amidase signature (AS) enzymes"/>
    <property type="match status" value="1"/>
</dbReference>
<organism evidence="2 3">
    <name type="scientific">Zhihengliuella halotolerans</name>
    <dbReference type="NCBI Taxonomy" id="370736"/>
    <lineage>
        <taxon>Bacteria</taxon>
        <taxon>Bacillati</taxon>
        <taxon>Actinomycetota</taxon>
        <taxon>Actinomycetes</taxon>
        <taxon>Micrococcales</taxon>
        <taxon>Micrococcaceae</taxon>
        <taxon>Zhihengliuella</taxon>
    </lineage>
</organism>
<dbReference type="Proteomes" id="UP000292685">
    <property type="component" value="Unassembled WGS sequence"/>
</dbReference>
<feature type="domain" description="Amidase" evidence="1">
    <location>
        <begin position="70"/>
        <end position="449"/>
    </location>
</feature>
<dbReference type="PROSITE" id="PS00571">
    <property type="entry name" value="AMIDASES"/>
    <property type="match status" value="1"/>
</dbReference>
<dbReference type="AlphaFoldDB" id="A0A4Q8AEF6"/>
<dbReference type="EMBL" id="SHLA01000001">
    <property type="protein sequence ID" value="RZU62667.1"/>
    <property type="molecule type" value="Genomic_DNA"/>
</dbReference>
<dbReference type="InterPro" id="IPR000120">
    <property type="entry name" value="Amidase"/>
</dbReference>
<dbReference type="Gene3D" id="3.90.1300.10">
    <property type="entry name" value="Amidase signature (AS) domain"/>
    <property type="match status" value="1"/>
</dbReference>
<dbReference type="OrthoDB" id="182039at2"/>
<dbReference type="PANTHER" id="PTHR11895">
    <property type="entry name" value="TRANSAMIDASE"/>
    <property type="match status" value="1"/>
</dbReference>
<sequence length="476" mass="49968">MSFIESAETQQRAQPEGRDLTASATAAAVAEGSLDPGQHLIDLQQLSQQLAGYKAMILPLPALPSPLVPGTLSGVPVVVKDNIDVAGVPTTAGTPSLSDNIAERNAPLVDRLTRAGAVITGKNVMHELALGATSNNPVHGLPKNPWDPHRICGGSSGGTAAAVALGLAPVGIGTDTGGSVRMPAALCGLFGFRPSPGRYPEGGMLSLTPTRDTAGPMTRSLQDLLLVDSVLAARPVITATGTVQSARLGLSPCHSTDLHPDVAEKYRQVQARLEAQGFLFVDVDVDDIVKEAAEIATIILWGEAAENLAEYLRLRKGPTLQELVQTVASTDVRNLLVAGLDSVNQGEYQAALQTRQRLREDLQRRLDASDVKALMFPTVPVVAPLAEQEERTELNGRMVPTFPTLIRHSDLGGVLGLPGVSVPVGTGTLSRLPVGMEFSSASDEDNDLLALVTAIEPVIAQVAAPSDIRNVVIRTN</sequence>
<accession>A0A4Q8AEF6</accession>
<reference evidence="2 3" key="1">
    <citation type="submission" date="2019-02" db="EMBL/GenBank/DDBJ databases">
        <title>Sequencing the genomes of 1000 actinobacteria strains.</title>
        <authorList>
            <person name="Klenk H.-P."/>
        </authorList>
    </citation>
    <scope>NUCLEOTIDE SEQUENCE [LARGE SCALE GENOMIC DNA]</scope>
    <source>
        <strain evidence="2 3">DSM 17364</strain>
    </source>
</reference>
<keyword evidence="3" id="KW-1185">Reference proteome</keyword>
<evidence type="ECO:0000259" key="1">
    <source>
        <dbReference type="Pfam" id="PF01425"/>
    </source>
</evidence>
<name>A0A4Q8AEF6_9MICC</name>